<name>G9K343_9DINO</name>
<protein>
    <submittedName>
        <fullName evidence="2">Luciferase</fullName>
    </submittedName>
</protein>
<dbReference type="Gene3D" id="2.40.128.20">
    <property type="match status" value="1"/>
</dbReference>
<dbReference type="InterPro" id="IPR018804">
    <property type="entry name" value="Luciferase_cat"/>
</dbReference>
<dbReference type="SUPFAM" id="SSF50814">
    <property type="entry name" value="Lipocalins"/>
    <property type="match status" value="1"/>
</dbReference>
<feature type="domain" description="Luciferase catalytic" evidence="1">
    <location>
        <begin position="1"/>
        <end position="102"/>
    </location>
</feature>
<dbReference type="AlphaFoldDB" id="G9K343"/>
<evidence type="ECO:0000313" key="2">
    <source>
        <dbReference type="EMBL" id="AEW67916.1"/>
    </source>
</evidence>
<feature type="non-terminal residue" evidence="2">
    <location>
        <position position="1"/>
    </location>
</feature>
<dbReference type="EMBL" id="JN995225">
    <property type="protein sequence ID" value="AEW67916.1"/>
    <property type="molecule type" value="Genomic_DNA"/>
</dbReference>
<proteinExistence type="predicted"/>
<sequence>LHGRWRTVTSGQSALIKEAIKSGMLGVAEANKIQADTDQEKTGGMYLRINQLGETCTVGASVAKYARATRTWKFGHYFYEPFVPGGNWLGVRVLLEEYRKIG</sequence>
<evidence type="ECO:0000259" key="1">
    <source>
        <dbReference type="Pfam" id="PF10285"/>
    </source>
</evidence>
<feature type="non-terminal residue" evidence="2">
    <location>
        <position position="102"/>
    </location>
</feature>
<reference evidence="2" key="1">
    <citation type="submission" date="2011-11" db="EMBL/GenBank/DDBJ databases">
        <title>Distribution and genetic diversity of the luciferase gene within marine dinoflagellates.</title>
        <authorList>
            <person name="Valiadi M."/>
            <person name="Iglesias-Rodriguez M.D."/>
            <person name="Amorim A."/>
        </authorList>
    </citation>
    <scope>NUCLEOTIDE SEQUENCE</scope>
    <source>
        <strain evidence="2">P47B6</strain>
    </source>
</reference>
<organism evidence="2">
    <name type="scientific">Tripos digitatus</name>
    <dbReference type="NCBI Taxonomy" id="692278"/>
    <lineage>
        <taxon>Eukaryota</taxon>
        <taxon>Sar</taxon>
        <taxon>Alveolata</taxon>
        <taxon>Dinophyceae</taxon>
        <taxon>Gonyaulacales</taxon>
        <taxon>Ceratiaceae</taxon>
        <taxon>Tripos</taxon>
    </lineage>
</organism>
<dbReference type="InterPro" id="IPR012674">
    <property type="entry name" value="Calycin"/>
</dbReference>
<dbReference type="Pfam" id="PF10285">
    <property type="entry name" value="Luciferase_cat"/>
    <property type="match status" value="1"/>
</dbReference>
<accession>G9K343</accession>